<evidence type="ECO:0000256" key="3">
    <source>
        <dbReference type="ARBA" id="ARBA00023002"/>
    </source>
</evidence>
<name>A0A6C7EKG1_ILUCY</name>
<organism evidence="6 7">
    <name type="scientific">Ilumatobacter coccineus (strain NBRC 103263 / KCTC 29153 / YM16-304)</name>
    <dbReference type="NCBI Taxonomy" id="1313172"/>
    <lineage>
        <taxon>Bacteria</taxon>
        <taxon>Bacillati</taxon>
        <taxon>Actinomycetota</taxon>
        <taxon>Acidimicrobiia</taxon>
        <taxon>Acidimicrobiales</taxon>
        <taxon>Ilumatobacteraceae</taxon>
        <taxon>Ilumatobacter</taxon>
    </lineage>
</organism>
<dbReference type="PANTHER" id="PTHR42847">
    <property type="entry name" value="ALKANESULFONATE MONOOXYGENASE"/>
    <property type="match status" value="1"/>
</dbReference>
<feature type="domain" description="Luciferase-like" evidence="5">
    <location>
        <begin position="16"/>
        <end position="178"/>
    </location>
</feature>
<evidence type="ECO:0000256" key="4">
    <source>
        <dbReference type="ARBA" id="ARBA00023033"/>
    </source>
</evidence>
<dbReference type="GO" id="GO:0008726">
    <property type="term" value="F:alkanesulfonate monooxygenase activity"/>
    <property type="evidence" value="ECO:0007669"/>
    <property type="project" value="TreeGrafter"/>
</dbReference>
<accession>A0A6C7EKG1</accession>
<keyword evidence="7" id="KW-1185">Reference proteome</keyword>
<dbReference type="PANTHER" id="PTHR42847:SF4">
    <property type="entry name" value="ALKANESULFONATE MONOOXYGENASE-RELATED"/>
    <property type="match status" value="1"/>
</dbReference>
<gene>
    <name evidence="6" type="ORF">YM304_41220</name>
</gene>
<proteinExistence type="predicted"/>
<evidence type="ECO:0000256" key="1">
    <source>
        <dbReference type="ARBA" id="ARBA00022630"/>
    </source>
</evidence>
<dbReference type="Proteomes" id="UP000011863">
    <property type="component" value="Chromosome"/>
</dbReference>
<evidence type="ECO:0000256" key="2">
    <source>
        <dbReference type="ARBA" id="ARBA00022643"/>
    </source>
</evidence>
<keyword evidence="1" id="KW-0285">Flavoprotein</keyword>
<dbReference type="Gene3D" id="3.20.20.30">
    <property type="entry name" value="Luciferase-like domain"/>
    <property type="match status" value="1"/>
</dbReference>
<protein>
    <submittedName>
        <fullName evidence="6">Putative oxidoreductase</fullName>
    </submittedName>
</protein>
<dbReference type="SUPFAM" id="SSF51679">
    <property type="entry name" value="Bacterial luciferase-like"/>
    <property type="match status" value="1"/>
</dbReference>
<dbReference type="InterPro" id="IPR050172">
    <property type="entry name" value="SsuD_RutA_monooxygenase"/>
</dbReference>
<dbReference type="EMBL" id="AP012057">
    <property type="protein sequence ID" value="BAN04436.1"/>
    <property type="molecule type" value="Genomic_DNA"/>
</dbReference>
<keyword evidence="3" id="KW-0560">Oxidoreductase</keyword>
<dbReference type="AlphaFoldDB" id="A0A6C7EKG1"/>
<dbReference type="InterPro" id="IPR011251">
    <property type="entry name" value="Luciferase-like_dom"/>
</dbReference>
<dbReference type="KEGG" id="aym:YM304_41220"/>
<dbReference type="GO" id="GO:0046306">
    <property type="term" value="P:alkanesulfonate catabolic process"/>
    <property type="evidence" value="ECO:0007669"/>
    <property type="project" value="TreeGrafter"/>
</dbReference>
<keyword evidence="4" id="KW-0503">Monooxygenase</keyword>
<keyword evidence="2" id="KW-0288">FMN</keyword>
<dbReference type="Pfam" id="PF00296">
    <property type="entry name" value="Bac_luciferase"/>
    <property type="match status" value="1"/>
</dbReference>
<evidence type="ECO:0000259" key="5">
    <source>
        <dbReference type="Pfam" id="PF00296"/>
    </source>
</evidence>
<evidence type="ECO:0000313" key="6">
    <source>
        <dbReference type="EMBL" id="BAN04436.1"/>
    </source>
</evidence>
<reference evidence="6 7" key="1">
    <citation type="journal article" date="2013" name="Int. J. Syst. Evol. Microbiol.">
        <title>Ilumatobacter nonamiense sp. nov. and Ilumatobacter coccineum sp. nov., isolated from seashore sand.</title>
        <authorList>
            <person name="Matsumoto A."/>
            <person name="Kasai H."/>
            <person name="Matsuo Y."/>
            <person name="Shizuri Y."/>
            <person name="Ichikawa N."/>
            <person name="Fujita N."/>
            <person name="Omura S."/>
            <person name="Takahashi Y."/>
        </authorList>
    </citation>
    <scope>NUCLEOTIDE SEQUENCE [LARGE SCALE GENOMIC DNA]</scope>
    <source>
        <strain evidence="7">NBRC 103263 / KCTC 29153 / YM16-304</strain>
    </source>
</reference>
<sequence length="301" mass="32009">MRYTVNLVDADVDPRAWAAEREAEGWHGLSVADHFFTDTRAYPHVWVSAAAMAAATTRATISTAFANNLFRSPVEVAQAALQLQVVSDGRFELGLGAGWSKSEAIGASIEYPAPGVRAGRYAEAAHIVRTLLHTNACTFAGEHYTVDVPVLGPAVTPPPLIGSVGGPRTMREVTPHLDRVELKVQSAATRGGALDLGVMASIPASRITDMIEQVRAVNPDIEISMFVLCSVGDDPRTKGVAKALASGGLSSDERLFERFFGSPEHVAEGLDWLETMGVSAASITGMTDESLPLLAPHLHLD</sequence>
<evidence type="ECO:0000313" key="7">
    <source>
        <dbReference type="Proteomes" id="UP000011863"/>
    </source>
</evidence>
<dbReference type="InterPro" id="IPR036661">
    <property type="entry name" value="Luciferase-like_sf"/>
</dbReference>